<name>A0A2T4Z871_9BACL</name>
<dbReference type="Pfam" id="PF13279">
    <property type="entry name" value="4HBT_2"/>
    <property type="match status" value="1"/>
</dbReference>
<protein>
    <submittedName>
        <fullName evidence="3">Acyl-CoA thioester hydrolase</fullName>
    </submittedName>
</protein>
<organism evidence="3 4">
    <name type="scientific">Desmospora activa DSM 45169</name>
    <dbReference type="NCBI Taxonomy" id="1121389"/>
    <lineage>
        <taxon>Bacteria</taxon>
        <taxon>Bacillati</taxon>
        <taxon>Bacillota</taxon>
        <taxon>Bacilli</taxon>
        <taxon>Bacillales</taxon>
        <taxon>Thermoactinomycetaceae</taxon>
        <taxon>Desmospora</taxon>
    </lineage>
</organism>
<dbReference type="Proteomes" id="UP000241639">
    <property type="component" value="Unassembled WGS sequence"/>
</dbReference>
<evidence type="ECO:0000256" key="1">
    <source>
        <dbReference type="ARBA" id="ARBA00005953"/>
    </source>
</evidence>
<accession>A0A2T4Z871</accession>
<sequence length="148" mass="17285">MPMNEPFHEERFQVRYQETDQMGVVHHSQYAVWFEVGRIGLIDRLGLSYGELEKKGMLLPVVDLRCRYVASARFGDEVGIRTQVDEIRGPKLTFAYEVVRVGDKQRLSHGKTIHLWVDGNMKPFDFERKQPDIARCLRRFARSSEKGE</sequence>
<dbReference type="InterPro" id="IPR006684">
    <property type="entry name" value="YbgC/YbaW"/>
</dbReference>
<dbReference type="GO" id="GO:0047617">
    <property type="term" value="F:fatty acyl-CoA hydrolase activity"/>
    <property type="evidence" value="ECO:0007669"/>
    <property type="project" value="TreeGrafter"/>
</dbReference>
<evidence type="ECO:0000256" key="2">
    <source>
        <dbReference type="ARBA" id="ARBA00022801"/>
    </source>
</evidence>
<dbReference type="EMBL" id="PZZP01000001">
    <property type="protein sequence ID" value="PTM58086.1"/>
    <property type="molecule type" value="Genomic_DNA"/>
</dbReference>
<dbReference type="PANTHER" id="PTHR31793">
    <property type="entry name" value="4-HYDROXYBENZOYL-COA THIOESTERASE FAMILY MEMBER"/>
    <property type="match status" value="1"/>
</dbReference>
<reference evidence="3 4" key="1">
    <citation type="submission" date="2018-04" db="EMBL/GenBank/DDBJ databases">
        <title>Genomic Encyclopedia of Archaeal and Bacterial Type Strains, Phase II (KMG-II): from individual species to whole genera.</title>
        <authorList>
            <person name="Goeker M."/>
        </authorList>
    </citation>
    <scope>NUCLEOTIDE SEQUENCE [LARGE SCALE GENOMIC DNA]</scope>
    <source>
        <strain evidence="3 4">DSM 45169</strain>
    </source>
</reference>
<dbReference type="InterPro" id="IPR008272">
    <property type="entry name" value="HB-CoA_thioesterase_AS"/>
</dbReference>
<dbReference type="PIRSF" id="PIRSF003230">
    <property type="entry name" value="YbgC"/>
    <property type="match status" value="1"/>
</dbReference>
<dbReference type="NCBIfam" id="TIGR00051">
    <property type="entry name" value="YbgC/FadM family acyl-CoA thioesterase"/>
    <property type="match status" value="1"/>
</dbReference>
<dbReference type="Gene3D" id="3.10.129.10">
    <property type="entry name" value="Hotdog Thioesterase"/>
    <property type="match status" value="1"/>
</dbReference>
<evidence type="ECO:0000313" key="3">
    <source>
        <dbReference type="EMBL" id="PTM58086.1"/>
    </source>
</evidence>
<dbReference type="SUPFAM" id="SSF54637">
    <property type="entry name" value="Thioesterase/thiol ester dehydrase-isomerase"/>
    <property type="match status" value="1"/>
</dbReference>
<comment type="similarity">
    <text evidence="1">Belongs to the 4-hydroxybenzoyl-CoA thioesterase family.</text>
</comment>
<comment type="caution">
    <text evidence="3">The sequence shown here is derived from an EMBL/GenBank/DDBJ whole genome shotgun (WGS) entry which is preliminary data.</text>
</comment>
<dbReference type="CDD" id="cd00586">
    <property type="entry name" value="4HBT"/>
    <property type="match status" value="1"/>
</dbReference>
<keyword evidence="2 3" id="KW-0378">Hydrolase</keyword>
<dbReference type="InterPro" id="IPR029069">
    <property type="entry name" value="HotDog_dom_sf"/>
</dbReference>
<keyword evidence="4" id="KW-1185">Reference proteome</keyword>
<dbReference type="InterPro" id="IPR050563">
    <property type="entry name" value="4-hydroxybenzoyl-CoA_TE"/>
</dbReference>
<dbReference type="PROSITE" id="PS01328">
    <property type="entry name" value="4HBCOA_THIOESTERASE"/>
    <property type="match status" value="1"/>
</dbReference>
<proteinExistence type="inferred from homology"/>
<dbReference type="PANTHER" id="PTHR31793:SF27">
    <property type="entry name" value="NOVEL THIOESTERASE SUPERFAMILY DOMAIN AND SAPOSIN A-TYPE DOMAIN CONTAINING PROTEIN (0610012H03RIK)"/>
    <property type="match status" value="1"/>
</dbReference>
<evidence type="ECO:0000313" key="4">
    <source>
        <dbReference type="Proteomes" id="UP000241639"/>
    </source>
</evidence>
<dbReference type="AlphaFoldDB" id="A0A2T4Z871"/>
<gene>
    <name evidence="3" type="ORF">C8J48_0658</name>
</gene>